<dbReference type="InterPro" id="IPR027417">
    <property type="entry name" value="P-loop_NTPase"/>
</dbReference>
<evidence type="ECO:0000259" key="5">
    <source>
        <dbReference type="PROSITE" id="PS50893"/>
    </source>
</evidence>
<dbReference type="EC" id="7.6.2.9" evidence="4"/>
<dbReference type="GO" id="GO:0043190">
    <property type="term" value="C:ATP-binding cassette (ABC) transporter complex"/>
    <property type="evidence" value="ECO:0007669"/>
    <property type="project" value="InterPro"/>
</dbReference>
<dbReference type="PROSITE" id="PS00211">
    <property type="entry name" value="ABC_TRANSPORTER_1"/>
    <property type="match status" value="1"/>
</dbReference>
<dbReference type="FunFam" id="3.40.50.300:FF:000425">
    <property type="entry name" value="Probable ABC transporter, ATP-binding subunit"/>
    <property type="match status" value="1"/>
</dbReference>
<reference evidence="6" key="1">
    <citation type="submission" date="2020-12" db="EMBL/GenBank/DDBJ databases">
        <title>PHA producing bacteria isolated from mangrove.</title>
        <authorList>
            <person name="Zheng W."/>
            <person name="Yu S."/>
            <person name="Huang Y."/>
        </authorList>
    </citation>
    <scope>NUCLEOTIDE SEQUENCE</scope>
    <source>
        <strain evidence="6">GN8-5</strain>
    </source>
</reference>
<dbReference type="InterPro" id="IPR013611">
    <property type="entry name" value="Transp-assoc_OB_typ2"/>
</dbReference>
<comment type="caution">
    <text evidence="6">The sequence shown here is derived from an EMBL/GenBank/DDBJ whole genome shotgun (WGS) entry which is preliminary data.</text>
</comment>
<keyword evidence="1" id="KW-0813">Transport</keyword>
<dbReference type="SUPFAM" id="SSF52540">
    <property type="entry name" value="P-loop containing nucleoside triphosphate hydrolases"/>
    <property type="match status" value="1"/>
</dbReference>
<evidence type="ECO:0000256" key="4">
    <source>
        <dbReference type="ARBA" id="ARBA00066388"/>
    </source>
</evidence>
<accession>A0A939IU67</accession>
<sequence length="351" mass="37762">MTTLTISSLTKDFKSTQVLKGIDLAVESGEFISLLGPSGCGKTTLLRCIAGLESPTSGTIEIGGTDVTRLPPEKRHLGMMFQSYALFPHMTVVENVRFGLRMAGDKPKAEQRELSHRALERVQMGHLADRHPAQLSGGQQQRVALARAIAFEPRVLLLDEPLSNLDARLREDMQIELKELHRTLGLTTIFVTHDQEEAMSLSDRVVLMNGGVIEQEGAPTDLYGAPRSSFAADFIGSANLLPATRSGATAYLQGSDVAVTIGGYAPVGTVDGEDGQVMLRQEDLHVRAAVDADAPVPVEIVTSVYRGADVVYVVELAGRRLRVVAPRHEVLLPAGPAGLGWREGAALWLAA</sequence>
<dbReference type="PANTHER" id="PTHR42781">
    <property type="entry name" value="SPERMIDINE/PUTRESCINE IMPORT ATP-BINDING PROTEIN POTA"/>
    <property type="match status" value="1"/>
</dbReference>
<dbReference type="InterPro" id="IPR017871">
    <property type="entry name" value="ABC_transporter-like_CS"/>
</dbReference>
<dbReference type="Pfam" id="PF08402">
    <property type="entry name" value="TOBE_2"/>
    <property type="match status" value="1"/>
</dbReference>
<dbReference type="PANTHER" id="PTHR42781:SF4">
    <property type="entry name" value="SPERMIDINE_PUTRESCINE IMPORT ATP-BINDING PROTEIN POTA"/>
    <property type="match status" value="1"/>
</dbReference>
<proteinExistence type="predicted"/>
<dbReference type="PROSITE" id="PS50893">
    <property type="entry name" value="ABC_TRANSPORTER_2"/>
    <property type="match status" value="1"/>
</dbReference>
<dbReference type="GO" id="GO:0005524">
    <property type="term" value="F:ATP binding"/>
    <property type="evidence" value="ECO:0007669"/>
    <property type="project" value="UniProtKB-KW"/>
</dbReference>
<evidence type="ECO:0000313" key="7">
    <source>
        <dbReference type="Proteomes" id="UP000664385"/>
    </source>
</evidence>
<dbReference type="SUPFAM" id="SSF50331">
    <property type="entry name" value="MOP-like"/>
    <property type="match status" value="1"/>
</dbReference>
<dbReference type="GO" id="GO:0016887">
    <property type="term" value="F:ATP hydrolysis activity"/>
    <property type="evidence" value="ECO:0007669"/>
    <property type="project" value="InterPro"/>
</dbReference>
<dbReference type="AlphaFoldDB" id="A0A939IU67"/>
<dbReference type="InterPro" id="IPR050093">
    <property type="entry name" value="ABC_SmlMolc_Importer"/>
</dbReference>
<dbReference type="InterPro" id="IPR003593">
    <property type="entry name" value="AAA+_ATPase"/>
</dbReference>
<dbReference type="RefSeq" id="WP_206822791.1">
    <property type="nucleotide sequence ID" value="NZ_JAEMWU010000001.1"/>
</dbReference>
<protein>
    <recommendedName>
        <fullName evidence="4">ABC-type quaternary amine transporter</fullName>
        <ecNumber evidence="4">7.6.2.9</ecNumber>
    </recommendedName>
</protein>
<dbReference type="EMBL" id="JAEMWU010000001">
    <property type="protein sequence ID" value="MBN8205101.1"/>
    <property type="molecule type" value="Genomic_DNA"/>
</dbReference>
<dbReference type="InterPro" id="IPR008995">
    <property type="entry name" value="Mo/tungstate-bd_C_term_dom"/>
</dbReference>
<name>A0A939IU67_9MICO</name>
<keyword evidence="3 6" id="KW-0067">ATP-binding</keyword>
<evidence type="ECO:0000256" key="3">
    <source>
        <dbReference type="ARBA" id="ARBA00022840"/>
    </source>
</evidence>
<dbReference type="InterPro" id="IPR003439">
    <property type="entry name" value="ABC_transporter-like_ATP-bd"/>
</dbReference>
<feature type="domain" description="ABC transporter" evidence="5">
    <location>
        <begin position="4"/>
        <end position="235"/>
    </location>
</feature>
<gene>
    <name evidence="6" type="ORF">JF543_03895</name>
</gene>
<evidence type="ECO:0000256" key="1">
    <source>
        <dbReference type="ARBA" id="ARBA00022448"/>
    </source>
</evidence>
<evidence type="ECO:0000313" key="6">
    <source>
        <dbReference type="EMBL" id="MBN8205101.1"/>
    </source>
</evidence>
<keyword evidence="2" id="KW-0547">Nucleotide-binding</keyword>
<dbReference type="SMART" id="SM00382">
    <property type="entry name" value="AAA"/>
    <property type="match status" value="1"/>
</dbReference>
<organism evidence="6 7">
    <name type="scientific">Microbacterium esteraromaticum</name>
    <dbReference type="NCBI Taxonomy" id="57043"/>
    <lineage>
        <taxon>Bacteria</taxon>
        <taxon>Bacillati</taxon>
        <taxon>Actinomycetota</taxon>
        <taxon>Actinomycetes</taxon>
        <taxon>Micrococcales</taxon>
        <taxon>Microbacteriaceae</taxon>
        <taxon>Microbacterium</taxon>
    </lineage>
</organism>
<evidence type="ECO:0000256" key="2">
    <source>
        <dbReference type="ARBA" id="ARBA00022741"/>
    </source>
</evidence>
<dbReference type="Pfam" id="PF00005">
    <property type="entry name" value="ABC_tran"/>
    <property type="match status" value="1"/>
</dbReference>
<dbReference type="Gene3D" id="3.40.50.300">
    <property type="entry name" value="P-loop containing nucleotide triphosphate hydrolases"/>
    <property type="match status" value="1"/>
</dbReference>
<dbReference type="GO" id="GO:0015418">
    <property type="term" value="F:ABC-type quaternary ammonium compound transporting activity"/>
    <property type="evidence" value="ECO:0007669"/>
    <property type="project" value="UniProtKB-EC"/>
</dbReference>
<dbReference type="Proteomes" id="UP000664385">
    <property type="component" value="Unassembled WGS sequence"/>
</dbReference>